<feature type="compositionally biased region" description="Low complexity" evidence="1">
    <location>
        <begin position="112"/>
        <end position="125"/>
    </location>
</feature>
<feature type="compositionally biased region" description="Basic residues" evidence="1">
    <location>
        <begin position="96"/>
        <end position="111"/>
    </location>
</feature>
<keyword evidence="3" id="KW-1185">Reference proteome</keyword>
<name>A0A1Y1YEA4_9PLEO</name>
<feature type="region of interest" description="Disordered" evidence="1">
    <location>
        <begin position="163"/>
        <end position="205"/>
    </location>
</feature>
<organism evidence="2 3">
    <name type="scientific">Clohesyomyces aquaticus</name>
    <dbReference type="NCBI Taxonomy" id="1231657"/>
    <lineage>
        <taxon>Eukaryota</taxon>
        <taxon>Fungi</taxon>
        <taxon>Dikarya</taxon>
        <taxon>Ascomycota</taxon>
        <taxon>Pezizomycotina</taxon>
        <taxon>Dothideomycetes</taxon>
        <taxon>Pleosporomycetidae</taxon>
        <taxon>Pleosporales</taxon>
        <taxon>Lindgomycetaceae</taxon>
        <taxon>Clohesyomyces</taxon>
    </lineage>
</organism>
<proteinExistence type="predicted"/>
<accession>A0A1Y1YEA4</accession>
<evidence type="ECO:0000313" key="3">
    <source>
        <dbReference type="Proteomes" id="UP000193144"/>
    </source>
</evidence>
<sequence length="205" mass="22988">MDHPPSLRPSPSLSTIRFAIPIPHLQWRAPRPPTPKKSSPRLNRDTPLLLPPVPPLSSFAPDCPTPATPSFLFPREPPPPPPTKARASQSQSLRKALSKRTHTQRKHRRRSSSISETSSARTITIPRPEKLGWETVYSPMRLHFVEQDVDTDSELVSLKSFMRHEGDGRSARGSMMSGRLDENQTSRGRGRGWSIREKVRGVASN</sequence>
<feature type="region of interest" description="Disordered" evidence="1">
    <location>
        <begin position="21"/>
        <end position="126"/>
    </location>
</feature>
<reference evidence="2 3" key="1">
    <citation type="submission" date="2016-07" db="EMBL/GenBank/DDBJ databases">
        <title>Pervasive Adenine N6-methylation of Active Genes in Fungi.</title>
        <authorList>
            <consortium name="DOE Joint Genome Institute"/>
            <person name="Mondo S.J."/>
            <person name="Dannebaum R.O."/>
            <person name="Kuo R.C."/>
            <person name="Labutti K."/>
            <person name="Haridas S."/>
            <person name="Kuo A."/>
            <person name="Salamov A."/>
            <person name="Ahrendt S.R."/>
            <person name="Lipzen A."/>
            <person name="Sullivan W."/>
            <person name="Andreopoulos W.B."/>
            <person name="Clum A."/>
            <person name="Lindquist E."/>
            <person name="Daum C."/>
            <person name="Ramamoorthy G.K."/>
            <person name="Gryganskyi A."/>
            <person name="Culley D."/>
            <person name="Magnuson J.K."/>
            <person name="James T.Y."/>
            <person name="O'Malley M.A."/>
            <person name="Stajich J.E."/>
            <person name="Spatafora J.W."/>
            <person name="Visel A."/>
            <person name="Grigoriev I.V."/>
        </authorList>
    </citation>
    <scope>NUCLEOTIDE SEQUENCE [LARGE SCALE GENOMIC DNA]</scope>
    <source>
        <strain evidence="2 3">CBS 115471</strain>
    </source>
</reference>
<protein>
    <submittedName>
        <fullName evidence="2">Uncharacterized protein</fullName>
    </submittedName>
</protein>
<evidence type="ECO:0000256" key="1">
    <source>
        <dbReference type="SAM" id="MobiDB-lite"/>
    </source>
</evidence>
<dbReference type="EMBL" id="MCFA01000267">
    <property type="protein sequence ID" value="ORX95934.1"/>
    <property type="molecule type" value="Genomic_DNA"/>
</dbReference>
<dbReference type="AlphaFoldDB" id="A0A1Y1YEA4"/>
<evidence type="ECO:0000313" key="2">
    <source>
        <dbReference type="EMBL" id="ORX95934.1"/>
    </source>
</evidence>
<dbReference type="Proteomes" id="UP000193144">
    <property type="component" value="Unassembled WGS sequence"/>
</dbReference>
<comment type="caution">
    <text evidence="2">The sequence shown here is derived from an EMBL/GenBank/DDBJ whole genome shotgun (WGS) entry which is preliminary data.</text>
</comment>
<gene>
    <name evidence="2" type="ORF">BCR34DRAFT_594020</name>
</gene>
<feature type="compositionally biased region" description="Basic and acidic residues" evidence="1">
    <location>
        <begin position="194"/>
        <end position="205"/>
    </location>
</feature>